<feature type="transmembrane region" description="Helical" evidence="1">
    <location>
        <begin position="310"/>
        <end position="328"/>
    </location>
</feature>
<reference evidence="2 3" key="1">
    <citation type="submission" date="2023-07" db="EMBL/GenBank/DDBJ databases">
        <title>Sorghum-associated microbial communities from plants grown in Nebraska, USA.</title>
        <authorList>
            <person name="Schachtman D."/>
        </authorList>
    </citation>
    <scope>NUCLEOTIDE SEQUENCE [LARGE SCALE GENOMIC DNA]</scope>
    <source>
        <strain evidence="2 3">BE316</strain>
    </source>
</reference>
<dbReference type="Proteomes" id="UP001180825">
    <property type="component" value="Unassembled WGS sequence"/>
</dbReference>
<keyword evidence="1" id="KW-0812">Transmembrane</keyword>
<feature type="transmembrane region" description="Helical" evidence="1">
    <location>
        <begin position="204"/>
        <end position="228"/>
    </location>
</feature>
<dbReference type="EMBL" id="JAVDXV010000002">
    <property type="protein sequence ID" value="MDR7332254.1"/>
    <property type="molecule type" value="Genomic_DNA"/>
</dbReference>
<gene>
    <name evidence="2" type="ORF">J2X21_001380</name>
</gene>
<keyword evidence="1" id="KW-1133">Transmembrane helix</keyword>
<keyword evidence="3" id="KW-1185">Reference proteome</keyword>
<sequence length="351" mass="37467">MADEVLSVVIGVVFVFMLFSLFLSASLEAISATLKLRGRALRVALARLIDDPAVPVTHGGFGLMDKMVAAKPPAELVADAVDSRSPELHEVTFADGDPKPFEPLRFAAVFCHPLVAGASGKSTPSYVPLPHFTSALLQALLQERPEASVDAVAARVALLPPGQLRTALEGALLDARGDWDALRAGIDRWYGNAMDRLSGEYKRFSQFITFLLGFVLAASFNIDAIALARQLYADPVMREALAQQAAQYVAAHPPAAASAASAPASAPDAEARYRQAVDQWVAARDQLTRTVPGATTAADMPTPQRIREGWLGWVVTALAGMLGAPFWFDLLQKLTNLRGTGPKPAGADDKK</sequence>
<feature type="transmembrane region" description="Helical" evidence="1">
    <location>
        <begin position="6"/>
        <end position="27"/>
    </location>
</feature>
<comment type="caution">
    <text evidence="2">The sequence shown here is derived from an EMBL/GenBank/DDBJ whole genome shotgun (WGS) entry which is preliminary data.</text>
</comment>
<protein>
    <submittedName>
        <fullName evidence="2">Uncharacterized protein</fullName>
    </submittedName>
</protein>
<keyword evidence="1" id="KW-0472">Membrane</keyword>
<proteinExistence type="predicted"/>
<evidence type="ECO:0000313" key="3">
    <source>
        <dbReference type="Proteomes" id="UP001180825"/>
    </source>
</evidence>
<evidence type="ECO:0000313" key="2">
    <source>
        <dbReference type="EMBL" id="MDR7332254.1"/>
    </source>
</evidence>
<evidence type="ECO:0000256" key="1">
    <source>
        <dbReference type="SAM" id="Phobius"/>
    </source>
</evidence>
<organism evidence="2 3">
    <name type="scientific">Roseateles asaccharophilus</name>
    <dbReference type="NCBI Taxonomy" id="582607"/>
    <lineage>
        <taxon>Bacteria</taxon>
        <taxon>Pseudomonadati</taxon>
        <taxon>Pseudomonadota</taxon>
        <taxon>Betaproteobacteria</taxon>
        <taxon>Burkholderiales</taxon>
        <taxon>Sphaerotilaceae</taxon>
        <taxon>Roseateles</taxon>
    </lineage>
</organism>
<name>A0ABU2A4Y1_9BURK</name>
<dbReference type="RefSeq" id="WP_310326530.1">
    <property type="nucleotide sequence ID" value="NZ_JAVDXV010000002.1"/>
</dbReference>
<accession>A0ABU2A4Y1</accession>